<feature type="chain" id="PRO_5043355661" description="DUF1318 domain-containing protein" evidence="1">
    <location>
        <begin position="26"/>
        <end position="126"/>
    </location>
</feature>
<dbReference type="AlphaFoldDB" id="A0AAT9FQ18"/>
<evidence type="ECO:0000256" key="1">
    <source>
        <dbReference type="SAM" id="SignalP"/>
    </source>
</evidence>
<evidence type="ECO:0000313" key="2">
    <source>
        <dbReference type="EMBL" id="BDS08030.1"/>
    </source>
</evidence>
<gene>
    <name evidence="2" type="ORF">NT6N_30700</name>
</gene>
<reference evidence="2" key="1">
    <citation type="submission" date="2024-07" db="EMBL/GenBank/DDBJ databases">
        <title>Complete genome sequence of Verrucomicrobiaceae bacterium NT6N.</title>
        <authorList>
            <person name="Huang C."/>
            <person name="Takami H."/>
            <person name="Hamasaki K."/>
        </authorList>
    </citation>
    <scope>NUCLEOTIDE SEQUENCE</scope>
    <source>
        <strain evidence="2">NT6N</strain>
    </source>
</reference>
<dbReference type="InterPro" id="IPR008309">
    <property type="entry name" value="YdbL"/>
</dbReference>
<organism evidence="2">
    <name type="scientific">Oceaniferula spumae</name>
    <dbReference type="NCBI Taxonomy" id="2979115"/>
    <lineage>
        <taxon>Bacteria</taxon>
        <taxon>Pseudomonadati</taxon>
        <taxon>Verrucomicrobiota</taxon>
        <taxon>Verrucomicrobiia</taxon>
        <taxon>Verrucomicrobiales</taxon>
        <taxon>Verrucomicrobiaceae</taxon>
        <taxon>Oceaniferula</taxon>
    </lineage>
</organism>
<keyword evidence="1" id="KW-0732">Signal</keyword>
<sequence>MMKRSLATILSILVLVVGLAPVADADTPAQIKARMAKRLGQIVALKQKGSVGENNLGYLSPRGALSGSESAMVNAENADRRSVYQIIAGKTNSSATTVGKTRAASIRSSAPGGTWVQLPDGSWKKV</sequence>
<proteinExistence type="predicted"/>
<accession>A0AAT9FQ18</accession>
<feature type="signal peptide" evidence="1">
    <location>
        <begin position="1"/>
        <end position="25"/>
    </location>
</feature>
<name>A0AAT9FQ18_9BACT</name>
<evidence type="ECO:0008006" key="3">
    <source>
        <dbReference type="Google" id="ProtNLM"/>
    </source>
</evidence>
<dbReference type="Pfam" id="PF07027">
    <property type="entry name" value="DUF1318"/>
    <property type="match status" value="1"/>
</dbReference>
<dbReference type="EMBL" id="AP026866">
    <property type="protein sequence ID" value="BDS08030.1"/>
    <property type="molecule type" value="Genomic_DNA"/>
</dbReference>
<protein>
    <recommendedName>
        <fullName evidence="3">DUF1318 domain-containing protein</fullName>
    </recommendedName>
</protein>
<dbReference type="KEGG" id="osu:NT6N_30700"/>